<dbReference type="Pfam" id="PF02518">
    <property type="entry name" value="HATPase_c"/>
    <property type="match status" value="1"/>
</dbReference>
<reference evidence="14 15" key="1">
    <citation type="submission" date="2023-07" db="EMBL/GenBank/DDBJ databases">
        <title>Description of novel actinomycetes strains, isolated from tidal flat sediment.</title>
        <authorList>
            <person name="Lu C."/>
        </authorList>
    </citation>
    <scope>NUCLEOTIDE SEQUENCE [LARGE SCALE GENOMIC DNA]</scope>
    <source>
        <strain evidence="14 15">SYSU T00b441</strain>
    </source>
</reference>
<dbReference type="SMART" id="SM00387">
    <property type="entry name" value="HATPase_c"/>
    <property type="match status" value="1"/>
</dbReference>
<evidence type="ECO:0000256" key="9">
    <source>
        <dbReference type="ARBA" id="ARBA00023012"/>
    </source>
</evidence>
<evidence type="ECO:0000313" key="14">
    <source>
        <dbReference type="EMBL" id="MDO8105969.1"/>
    </source>
</evidence>
<dbReference type="EMBL" id="JAUQYP010000001">
    <property type="protein sequence ID" value="MDO8105969.1"/>
    <property type="molecule type" value="Genomic_DNA"/>
</dbReference>
<evidence type="ECO:0000256" key="6">
    <source>
        <dbReference type="ARBA" id="ARBA00022692"/>
    </source>
</evidence>
<keyword evidence="15" id="KW-1185">Reference proteome</keyword>
<dbReference type="PROSITE" id="PS50109">
    <property type="entry name" value="HIS_KIN"/>
    <property type="match status" value="1"/>
</dbReference>
<sequence length="1317" mass="138547">MFRRFGIRGKILAALSVPVLVLFVLAGALSFQAVNEARTARASKDLVDTLALSRQLTSALQDERALSDRLFGPSKGTVRPGQLESQRKTTDAAIKRLSTSIDALDKEALDSAVGGALETVSSQLGILDSARSLVDAGQVALTTVDNTYASLLHAIASLPKTVAEAIGDRPLAKIISTNADVSLLIEGYRHELVLGQEVLAGERSAALEQSLLSLMSSDDDLRLELSAELYDFNLEHPVTEVALATEPQSYGAMRTAVTPMKDSVLNDLQPSTWASAAYKEIGLITPAQVELDGRATARADTVSADAQRQAILTVVLASGAVLLSVIIALAIARSIALPVRRLTAAAASVRDRLPSLVEQAAVPGQTPDLSIAEIPVTSHDEVGRLADAFNDVNSTTLRIAQEQAALRGSIAEMFVNVARRDQVLLNRQLTFIDALERSEEDPATLADLFRLDHLATRMRRNAESLLVLAGIDTGRKLRETLLLSDVIRTASSEIEHYERVQIDLPVDPRMLGHTSLPAAHLLAELLENATMFSEPGSPVHVSTGRDDTHVLIAVVDQGLGMTDAERAEAQAKIESTSASDVLGAQRLGLFVVGRIAARLGAKVTLEAGPNDRGTRAVVRLPLALFVDVADLPMHQPAQPETASEPEPATPTAEPEEARPVDLAALTDGATGRGLPRRRTVRGADSAAEAPSERPVSPTIPAAPAADALTGAAASGGESAWTPVVEERYAPLAQRRVARGAHVAGEATAPVVEPAPPVAPGELPSRRPGGAAVPPPPVPAAPAAGATADPADAAKPSSPQDRASMFSGFRSRRAEMVAASLHVESHPEPEVPAESDDAPEPEAPALEQDQDQEDRFVIPLLEPDEDDYPPSASEQRAWAQASGLTGPDAQDWASDTGWPPAPQQDTWAPDDGLSWPPAVQEESWTPAQQDEDSVWLPGSDQEVWAPAFDEDQPSGEPPVPAAEPAFADPVPEPAGAPLDGASEPPQVTDQFAAVPPAEPATDVPALSLAPADASGWTDPAPSADFTALVQGAPAASEKPKRRGLFRRRPKPEPVVPAAPPAAVDHAAPTAQAWAPEPQNAWAPADTRPSTDATQTFADLAASAPEPAAALEPMAPEPQPDQVPSEPAAPRQPEEESPAPDVPQRTSAWLPQEEPEFLPSRRLPSPGEQDWPAARAGQPSAAADVAAEAPPTDAEDDAARHAKPLVPSQHAYATFTPAEDSNPVLAQRAGIAQQALAELSQLSTYRPQVGPSSAPLTRRNPTQIPQAPALSSRRPAGTPRDANQVRSLLASFQSGTSRGREAADSDAAATESEVTHRGL</sequence>
<comment type="subcellular location">
    <subcellularLocation>
        <location evidence="2">Membrane</location>
    </subcellularLocation>
</comment>
<keyword evidence="8 11" id="KW-1133">Transmembrane helix</keyword>
<dbReference type="CDD" id="cd06225">
    <property type="entry name" value="HAMP"/>
    <property type="match status" value="1"/>
</dbReference>
<evidence type="ECO:0000259" key="12">
    <source>
        <dbReference type="PROSITE" id="PS50109"/>
    </source>
</evidence>
<feature type="compositionally biased region" description="Polar residues" evidence="10">
    <location>
        <begin position="1086"/>
        <end position="1095"/>
    </location>
</feature>
<dbReference type="RefSeq" id="WP_304599662.1">
    <property type="nucleotide sequence ID" value="NZ_JAUQYP010000001.1"/>
</dbReference>
<evidence type="ECO:0000256" key="5">
    <source>
        <dbReference type="ARBA" id="ARBA00022679"/>
    </source>
</evidence>
<name>A0ABT9D708_9CELL</name>
<organism evidence="14 15">
    <name type="scientific">Actinotalea lenta</name>
    <dbReference type="NCBI Taxonomy" id="3064654"/>
    <lineage>
        <taxon>Bacteria</taxon>
        <taxon>Bacillati</taxon>
        <taxon>Actinomycetota</taxon>
        <taxon>Actinomycetes</taxon>
        <taxon>Micrococcales</taxon>
        <taxon>Cellulomonadaceae</taxon>
        <taxon>Actinotalea</taxon>
    </lineage>
</organism>
<keyword evidence="6 11" id="KW-0812">Transmembrane</keyword>
<dbReference type="InterPro" id="IPR003594">
    <property type="entry name" value="HATPase_dom"/>
</dbReference>
<feature type="compositionally biased region" description="Low complexity" evidence="10">
    <location>
        <begin position="759"/>
        <end position="771"/>
    </location>
</feature>
<feature type="compositionally biased region" description="Polar residues" evidence="10">
    <location>
        <begin position="1282"/>
        <end position="1295"/>
    </location>
</feature>
<feature type="region of interest" description="Disordered" evidence="10">
    <location>
        <begin position="635"/>
        <end position="701"/>
    </location>
</feature>
<gene>
    <name evidence="14" type="ORF">Q6348_02030</name>
</gene>
<evidence type="ECO:0000313" key="15">
    <source>
        <dbReference type="Proteomes" id="UP001232536"/>
    </source>
</evidence>
<keyword evidence="9" id="KW-0902">Two-component regulatory system</keyword>
<dbReference type="SUPFAM" id="SSF55874">
    <property type="entry name" value="ATPase domain of HSP90 chaperone/DNA topoisomerase II/histidine kinase"/>
    <property type="match status" value="1"/>
</dbReference>
<comment type="caution">
    <text evidence="14">The sequence shown here is derived from an EMBL/GenBank/DDBJ whole genome shotgun (WGS) entry which is preliminary data.</text>
</comment>
<evidence type="ECO:0000256" key="11">
    <source>
        <dbReference type="SAM" id="Phobius"/>
    </source>
</evidence>
<dbReference type="PANTHER" id="PTHR45436:SF5">
    <property type="entry name" value="SENSOR HISTIDINE KINASE TRCS"/>
    <property type="match status" value="1"/>
</dbReference>
<feature type="compositionally biased region" description="Polar residues" evidence="10">
    <location>
        <begin position="1241"/>
        <end position="1263"/>
    </location>
</feature>
<dbReference type="InterPro" id="IPR005467">
    <property type="entry name" value="His_kinase_dom"/>
</dbReference>
<keyword evidence="7" id="KW-0418">Kinase</keyword>
<keyword evidence="5" id="KW-0808">Transferase</keyword>
<dbReference type="Gene3D" id="6.10.340.10">
    <property type="match status" value="1"/>
</dbReference>
<feature type="region of interest" description="Disordered" evidence="10">
    <location>
        <begin position="747"/>
        <end position="1217"/>
    </location>
</feature>
<feature type="compositionally biased region" description="Acidic residues" evidence="10">
    <location>
        <begin position="830"/>
        <end position="839"/>
    </location>
</feature>
<feature type="domain" description="Histidine kinase" evidence="12">
    <location>
        <begin position="416"/>
        <end position="624"/>
    </location>
</feature>
<dbReference type="Pfam" id="PF08376">
    <property type="entry name" value="NIT"/>
    <property type="match status" value="1"/>
</dbReference>
<feature type="region of interest" description="Disordered" evidence="10">
    <location>
        <begin position="1241"/>
        <end position="1317"/>
    </location>
</feature>
<evidence type="ECO:0000259" key="13">
    <source>
        <dbReference type="PROSITE" id="PS50885"/>
    </source>
</evidence>
<dbReference type="InterPro" id="IPR003660">
    <property type="entry name" value="HAMP_dom"/>
</dbReference>
<evidence type="ECO:0000256" key="2">
    <source>
        <dbReference type="ARBA" id="ARBA00004370"/>
    </source>
</evidence>
<dbReference type="PROSITE" id="PS50885">
    <property type="entry name" value="HAMP"/>
    <property type="match status" value="1"/>
</dbReference>
<evidence type="ECO:0000256" key="4">
    <source>
        <dbReference type="ARBA" id="ARBA00022553"/>
    </source>
</evidence>
<feature type="compositionally biased region" description="Low complexity" evidence="10">
    <location>
        <begin position="1099"/>
        <end position="1112"/>
    </location>
</feature>
<dbReference type="PANTHER" id="PTHR45436">
    <property type="entry name" value="SENSOR HISTIDINE KINASE YKOH"/>
    <property type="match status" value="1"/>
</dbReference>
<keyword evidence="4" id="KW-0597">Phosphoprotein</keyword>
<feature type="compositionally biased region" description="Low complexity" evidence="10">
    <location>
        <begin position="1171"/>
        <end position="1190"/>
    </location>
</feature>
<feature type="compositionally biased region" description="Basic residues" evidence="10">
    <location>
        <begin position="1038"/>
        <end position="1048"/>
    </location>
</feature>
<dbReference type="Pfam" id="PF00672">
    <property type="entry name" value="HAMP"/>
    <property type="match status" value="1"/>
</dbReference>
<dbReference type="Proteomes" id="UP001232536">
    <property type="component" value="Unassembled WGS sequence"/>
</dbReference>
<feature type="transmembrane region" description="Helical" evidence="11">
    <location>
        <begin position="310"/>
        <end position="332"/>
    </location>
</feature>
<evidence type="ECO:0000256" key="7">
    <source>
        <dbReference type="ARBA" id="ARBA00022777"/>
    </source>
</evidence>
<dbReference type="InterPro" id="IPR050428">
    <property type="entry name" value="TCS_sensor_his_kinase"/>
</dbReference>
<evidence type="ECO:0000256" key="10">
    <source>
        <dbReference type="SAM" id="MobiDB-lite"/>
    </source>
</evidence>
<evidence type="ECO:0000256" key="3">
    <source>
        <dbReference type="ARBA" id="ARBA00012438"/>
    </source>
</evidence>
<protein>
    <recommendedName>
        <fullName evidence="3">histidine kinase</fullName>
        <ecNumber evidence="3">2.7.13.3</ecNumber>
    </recommendedName>
</protein>
<evidence type="ECO:0000256" key="8">
    <source>
        <dbReference type="ARBA" id="ARBA00022989"/>
    </source>
</evidence>
<feature type="compositionally biased region" description="Low complexity" evidence="10">
    <location>
        <begin position="1059"/>
        <end position="1071"/>
    </location>
</feature>
<comment type="catalytic activity">
    <reaction evidence="1">
        <text>ATP + protein L-histidine = ADP + protein N-phospho-L-histidine.</text>
        <dbReference type="EC" id="2.7.13.3"/>
    </reaction>
</comment>
<dbReference type="EC" id="2.7.13.3" evidence="3"/>
<feature type="domain" description="HAMP" evidence="13">
    <location>
        <begin position="333"/>
        <end position="401"/>
    </location>
</feature>
<dbReference type="Gene3D" id="3.30.565.10">
    <property type="entry name" value="Histidine kinase-like ATPase, C-terminal domain"/>
    <property type="match status" value="1"/>
</dbReference>
<feature type="compositionally biased region" description="Low complexity" evidence="10">
    <location>
        <begin position="636"/>
        <end position="652"/>
    </location>
</feature>
<evidence type="ECO:0000256" key="1">
    <source>
        <dbReference type="ARBA" id="ARBA00000085"/>
    </source>
</evidence>
<feature type="compositionally biased region" description="Low complexity" evidence="10">
    <location>
        <begin position="780"/>
        <end position="798"/>
    </location>
</feature>
<accession>A0ABT9D708</accession>
<dbReference type="InterPro" id="IPR036890">
    <property type="entry name" value="HATPase_C_sf"/>
</dbReference>
<keyword evidence="11" id="KW-0472">Membrane</keyword>
<proteinExistence type="predicted"/>
<dbReference type="InterPro" id="IPR013587">
    <property type="entry name" value="Nitrate/nitrite_sensing"/>
</dbReference>